<dbReference type="STRING" id="1304284.L21TH_1058"/>
<keyword evidence="1" id="KW-0812">Transmembrane</keyword>
<dbReference type="AlphaFoldDB" id="R1AW76"/>
<sequence length="41" mass="4622">MAVHKKEHAIFLIIGTSVLIHFLHSIIILLLLENVFILLTG</sequence>
<accession>R1AW76</accession>
<gene>
    <name evidence="2" type="ORF">L21TH_1058</name>
</gene>
<reference evidence="2 3" key="1">
    <citation type="journal article" date="2015" name="Geomicrobiol. J.">
        <title>Caldisalinibacter kiritimatiensis gen. nov., sp. nov., a moderately thermohalophilic thiosulfate-reducing bacterium from a hypersaline microbial mat.</title>
        <authorList>
            <person name="Ben Hania W."/>
            <person name="Joseph M."/>
            <person name="Fiebig A."/>
            <person name="Bunk B."/>
            <person name="Klenk H.-P."/>
            <person name="Fardeau M.-L."/>
            <person name="Spring S."/>
        </authorList>
    </citation>
    <scope>NUCLEOTIDE SEQUENCE [LARGE SCALE GENOMIC DNA]</scope>
    <source>
        <strain evidence="2 3">L21-TH-D2</strain>
    </source>
</reference>
<keyword evidence="1" id="KW-1133">Transmembrane helix</keyword>
<comment type="caution">
    <text evidence="2">The sequence shown here is derived from an EMBL/GenBank/DDBJ whole genome shotgun (WGS) entry which is preliminary data.</text>
</comment>
<protein>
    <submittedName>
        <fullName evidence="2">Uncharacterized protein</fullName>
    </submittedName>
</protein>
<dbReference type="Proteomes" id="UP000013378">
    <property type="component" value="Unassembled WGS sequence"/>
</dbReference>
<proteinExistence type="predicted"/>
<keyword evidence="3" id="KW-1185">Reference proteome</keyword>
<name>R1AW76_9FIRM</name>
<organism evidence="2 3">
    <name type="scientific">Caldisalinibacter kiritimatiensis</name>
    <dbReference type="NCBI Taxonomy" id="1304284"/>
    <lineage>
        <taxon>Bacteria</taxon>
        <taxon>Bacillati</taxon>
        <taxon>Bacillota</taxon>
        <taxon>Tissierellia</taxon>
        <taxon>Tissierellales</taxon>
        <taxon>Thermohalobacteraceae</taxon>
        <taxon>Caldisalinibacter</taxon>
    </lineage>
</organism>
<feature type="transmembrane region" description="Helical" evidence="1">
    <location>
        <begin position="9"/>
        <end position="32"/>
    </location>
</feature>
<evidence type="ECO:0000256" key="1">
    <source>
        <dbReference type="SAM" id="Phobius"/>
    </source>
</evidence>
<dbReference type="EMBL" id="ARZA01000107">
    <property type="protein sequence ID" value="EOD00887.1"/>
    <property type="molecule type" value="Genomic_DNA"/>
</dbReference>
<evidence type="ECO:0000313" key="3">
    <source>
        <dbReference type="Proteomes" id="UP000013378"/>
    </source>
</evidence>
<evidence type="ECO:0000313" key="2">
    <source>
        <dbReference type="EMBL" id="EOD00887.1"/>
    </source>
</evidence>
<keyword evidence="1" id="KW-0472">Membrane</keyword>